<keyword evidence="10" id="KW-1185">Reference proteome</keyword>
<dbReference type="InterPro" id="IPR002048">
    <property type="entry name" value="EF_hand_dom"/>
</dbReference>
<dbReference type="PANTHER" id="PTHR46726">
    <property type="entry name" value="TWO PORE CHANNEL 3"/>
    <property type="match status" value="1"/>
</dbReference>
<evidence type="ECO:0000256" key="6">
    <source>
        <dbReference type="SAM" id="MobiDB-lite"/>
    </source>
</evidence>
<feature type="transmembrane region" description="Helical" evidence="7">
    <location>
        <begin position="178"/>
        <end position="200"/>
    </location>
</feature>
<keyword evidence="5 7" id="KW-0472">Membrane</keyword>
<dbReference type="Gene3D" id="1.10.238.10">
    <property type="entry name" value="EF-hand"/>
    <property type="match status" value="1"/>
</dbReference>
<proteinExistence type="predicted"/>
<evidence type="ECO:0000256" key="3">
    <source>
        <dbReference type="ARBA" id="ARBA00022837"/>
    </source>
</evidence>
<evidence type="ECO:0000313" key="9">
    <source>
        <dbReference type="EMBL" id="CAK9083117.1"/>
    </source>
</evidence>
<feature type="region of interest" description="Disordered" evidence="6">
    <location>
        <begin position="92"/>
        <end position="137"/>
    </location>
</feature>
<organism evidence="9 10">
    <name type="scientific">Durusdinium trenchii</name>
    <dbReference type="NCBI Taxonomy" id="1381693"/>
    <lineage>
        <taxon>Eukaryota</taxon>
        <taxon>Sar</taxon>
        <taxon>Alveolata</taxon>
        <taxon>Dinophyceae</taxon>
        <taxon>Suessiales</taxon>
        <taxon>Symbiodiniaceae</taxon>
        <taxon>Durusdinium</taxon>
    </lineage>
</organism>
<feature type="domain" description="EF-hand" evidence="8">
    <location>
        <begin position="486"/>
        <end position="521"/>
    </location>
</feature>
<keyword evidence="2 7" id="KW-0812">Transmembrane</keyword>
<dbReference type="PROSITE" id="PS50222">
    <property type="entry name" value="EF_HAND_2"/>
    <property type="match status" value="2"/>
</dbReference>
<protein>
    <submittedName>
        <fullName evidence="9">L type</fullName>
    </submittedName>
</protein>
<reference evidence="9 10" key="1">
    <citation type="submission" date="2024-02" db="EMBL/GenBank/DDBJ databases">
        <authorList>
            <person name="Chen Y."/>
            <person name="Shah S."/>
            <person name="Dougan E. K."/>
            <person name="Thang M."/>
            <person name="Chan C."/>
        </authorList>
    </citation>
    <scope>NUCLEOTIDE SEQUENCE [LARGE SCALE GENOMIC DNA]</scope>
</reference>
<dbReference type="Proteomes" id="UP001642464">
    <property type="component" value="Unassembled WGS sequence"/>
</dbReference>
<accession>A0ABP0Q5M7</accession>
<dbReference type="Gene3D" id="1.20.120.350">
    <property type="entry name" value="Voltage-gated potassium channels. Chain C"/>
    <property type="match status" value="1"/>
</dbReference>
<keyword evidence="4 7" id="KW-1133">Transmembrane helix</keyword>
<feature type="domain" description="EF-hand" evidence="8">
    <location>
        <begin position="443"/>
        <end position="478"/>
    </location>
</feature>
<dbReference type="InterPro" id="IPR027359">
    <property type="entry name" value="Volt_channel_dom_sf"/>
</dbReference>
<sequence length="556" mass="62791">MARDEMDSIMNLADEKLSEMCKELCHLVTIELQKATDSLVSQVEQKLEVRKVPTASRAWEGETLHEVEGASEFQSFLGDDCVHAVNPKYLDDVGEKRPEKKPTLAWGTKISPENDESEAHPSPSEPNAPGGPTGAVKLNQSLSMKAQRETMIERIFGLVPDVGGGLQEDNMSQGRKQVLRFISSNCFEGFGIVMILLYSLEIGLQINYLAETRALDPGHVWRTIDWAFCLWFTVEVGLKLYVYRMRFFTMHGCAWNIMDFFLNILQIFEEVVAIVSLVSANTQTVLNSGVMRTVRICRGIKVMRLVRTVRFAEELQLIVSCLILSVRTFLCVLSLLVMAIYVMAIYATQAVYVYHLENPVNPEGELVQRWGNIPTSMLSVFQALSGGVDWNDISKPLMDHISPWFGYLFVGFVAYCVLALLNVITGTFVEAVSRQADHLKVRMQILQARKVFQQMDMDGSGSISLQELRNQTLTPTILDFFDYVNVDPSEAQYLLEVLDGDGSGTIAFEEFLQGTLRLNCSARAADMLLVVREIKRFFVHYNAEMQLIKRHLHIIK</sequence>
<evidence type="ECO:0000256" key="5">
    <source>
        <dbReference type="ARBA" id="ARBA00023136"/>
    </source>
</evidence>
<dbReference type="Pfam" id="PF13499">
    <property type="entry name" value="EF-hand_7"/>
    <property type="match status" value="1"/>
</dbReference>
<dbReference type="PANTHER" id="PTHR46726:SF1">
    <property type="entry name" value="TWO-PORE CALCIUM CHANNEL 3"/>
    <property type="match status" value="1"/>
</dbReference>
<comment type="subcellular location">
    <subcellularLocation>
        <location evidence="1">Membrane</location>
        <topology evidence="1">Multi-pass membrane protein</topology>
    </subcellularLocation>
</comment>
<dbReference type="InterPro" id="IPR018247">
    <property type="entry name" value="EF_Hand_1_Ca_BS"/>
</dbReference>
<name>A0ABP0Q5M7_9DINO</name>
<evidence type="ECO:0000256" key="4">
    <source>
        <dbReference type="ARBA" id="ARBA00022989"/>
    </source>
</evidence>
<evidence type="ECO:0000256" key="2">
    <source>
        <dbReference type="ARBA" id="ARBA00022692"/>
    </source>
</evidence>
<dbReference type="SMART" id="SM00054">
    <property type="entry name" value="EFh"/>
    <property type="match status" value="2"/>
</dbReference>
<gene>
    <name evidence="9" type="ORF">SCF082_LOCUS39468</name>
</gene>
<feature type="transmembrane region" description="Helical" evidence="7">
    <location>
        <begin position="404"/>
        <end position="424"/>
    </location>
</feature>
<dbReference type="InterPro" id="IPR011992">
    <property type="entry name" value="EF-hand-dom_pair"/>
</dbReference>
<dbReference type="CDD" id="cd00051">
    <property type="entry name" value="EFh"/>
    <property type="match status" value="1"/>
</dbReference>
<dbReference type="SUPFAM" id="SSF81324">
    <property type="entry name" value="Voltage-gated potassium channels"/>
    <property type="match status" value="1"/>
</dbReference>
<dbReference type="SUPFAM" id="SSF47473">
    <property type="entry name" value="EF-hand"/>
    <property type="match status" value="1"/>
</dbReference>
<feature type="transmembrane region" description="Helical" evidence="7">
    <location>
        <begin position="220"/>
        <end position="242"/>
    </location>
</feature>
<dbReference type="Pfam" id="PF00520">
    <property type="entry name" value="Ion_trans"/>
    <property type="match status" value="1"/>
</dbReference>
<evidence type="ECO:0000256" key="1">
    <source>
        <dbReference type="ARBA" id="ARBA00004141"/>
    </source>
</evidence>
<evidence type="ECO:0000256" key="7">
    <source>
        <dbReference type="SAM" id="Phobius"/>
    </source>
</evidence>
<evidence type="ECO:0000259" key="8">
    <source>
        <dbReference type="PROSITE" id="PS50222"/>
    </source>
</evidence>
<feature type="compositionally biased region" description="Basic and acidic residues" evidence="6">
    <location>
        <begin position="92"/>
        <end position="102"/>
    </location>
</feature>
<dbReference type="EMBL" id="CAXAMM010039029">
    <property type="protein sequence ID" value="CAK9083117.1"/>
    <property type="molecule type" value="Genomic_DNA"/>
</dbReference>
<feature type="transmembrane region" description="Helical" evidence="7">
    <location>
        <begin position="317"/>
        <end position="347"/>
    </location>
</feature>
<dbReference type="InterPro" id="IPR005821">
    <property type="entry name" value="Ion_trans_dom"/>
</dbReference>
<dbReference type="PROSITE" id="PS00018">
    <property type="entry name" value="EF_HAND_1"/>
    <property type="match status" value="2"/>
</dbReference>
<dbReference type="Gene3D" id="1.10.287.70">
    <property type="match status" value="1"/>
</dbReference>
<evidence type="ECO:0000313" key="10">
    <source>
        <dbReference type="Proteomes" id="UP001642464"/>
    </source>
</evidence>
<comment type="caution">
    <text evidence="9">The sequence shown here is derived from an EMBL/GenBank/DDBJ whole genome shotgun (WGS) entry which is preliminary data.</text>
</comment>
<keyword evidence="3" id="KW-0106">Calcium</keyword>